<protein>
    <submittedName>
        <fullName evidence="2">Uncharacterized protein</fullName>
    </submittedName>
</protein>
<evidence type="ECO:0000256" key="1">
    <source>
        <dbReference type="SAM" id="MobiDB-lite"/>
    </source>
</evidence>
<gene>
    <name evidence="2" type="ORF">KSP40_PGU014072</name>
</gene>
<evidence type="ECO:0000313" key="3">
    <source>
        <dbReference type="Proteomes" id="UP001412067"/>
    </source>
</evidence>
<evidence type="ECO:0000313" key="2">
    <source>
        <dbReference type="EMBL" id="KAK8962689.1"/>
    </source>
</evidence>
<sequence>MIPSAINSPKPSRQPYRQPPPRKLPPHHMIAIPRPETRSCDDAARDLTPKFVSTRGWPHGVVHSKFMNLLDEEKVILGEEDDDSDFETIPSKKEKRRMVEFAALDVVDKKLGYESKINEKNSIRIKEKNLLRKIIVEMKNVRSEEKAGHSLNLKVEAVQFDEGWRGLEDRLKAFIKEEVEKLKNFCEARFKTLQRELNQSLGIVGMLVKREALSIMIHFQAVFIGSSYVLTGIGSGPSRRKSLFPEEGTVRFTRTQKFSLHYIHSADPGEALMSCAWVDSPPPPPPSLRRRIHSLAFPASISLPTHSLSFTRCRTSLLVVSSSTSFSEFTPVLYIFCAIRSDVFIRFQGFLNERGEEQIVAREVRFRPQ</sequence>
<name>A0ABR2MGH4_9ASPA</name>
<reference evidence="2 3" key="1">
    <citation type="journal article" date="2022" name="Nat. Plants">
        <title>Genomes of leafy and leafless Platanthera orchids illuminate the evolution of mycoheterotrophy.</title>
        <authorList>
            <person name="Li M.H."/>
            <person name="Liu K.W."/>
            <person name="Li Z."/>
            <person name="Lu H.C."/>
            <person name="Ye Q.L."/>
            <person name="Zhang D."/>
            <person name="Wang J.Y."/>
            <person name="Li Y.F."/>
            <person name="Zhong Z.M."/>
            <person name="Liu X."/>
            <person name="Yu X."/>
            <person name="Liu D.K."/>
            <person name="Tu X.D."/>
            <person name="Liu B."/>
            <person name="Hao Y."/>
            <person name="Liao X.Y."/>
            <person name="Jiang Y.T."/>
            <person name="Sun W.H."/>
            <person name="Chen J."/>
            <person name="Chen Y.Q."/>
            <person name="Ai Y."/>
            <person name="Zhai J.W."/>
            <person name="Wu S.S."/>
            <person name="Zhou Z."/>
            <person name="Hsiao Y.Y."/>
            <person name="Wu W.L."/>
            <person name="Chen Y.Y."/>
            <person name="Lin Y.F."/>
            <person name="Hsu J.L."/>
            <person name="Li C.Y."/>
            <person name="Wang Z.W."/>
            <person name="Zhao X."/>
            <person name="Zhong W.Y."/>
            <person name="Ma X.K."/>
            <person name="Ma L."/>
            <person name="Huang J."/>
            <person name="Chen G.Z."/>
            <person name="Huang M.Z."/>
            <person name="Huang L."/>
            <person name="Peng D.H."/>
            <person name="Luo Y.B."/>
            <person name="Zou S.Q."/>
            <person name="Chen S.P."/>
            <person name="Lan S."/>
            <person name="Tsai W.C."/>
            <person name="Van de Peer Y."/>
            <person name="Liu Z.J."/>
        </authorList>
    </citation>
    <scope>NUCLEOTIDE SEQUENCE [LARGE SCALE GENOMIC DNA]</scope>
    <source>
        <strain evidence="2">Lor288</strain>
    </source>
</reference>
<organism evidence="2 3">
    <name type="scientific">Platanthera guangdongensis</name>
    <dbReference type="NCBI Taxonomy" id="2320717"/>
    <lineage>
        <taxon>Eukaryota</taxon>
        <taxon>Viridiplantae</taxon>
        <taxon>Streptophyta</taxon>
        <taxon>Embryophyta</taxon>
        <taxon>Tracheophyta</taxon>
        <taxon>Spermatophyta</taxon>
        <taxon>Magnoliopsida</taxon>
        <taxon>Liliopsida</taxon>
        <taxon>Asparagales</taxon>
        <taxon>Orchidaceae</taxon>
        <taxon>Orchidoideae</taxon>
        <taxon>Orchideae</taxon>
        <taxon>Orchidinae</taxon>
        <taxon>Platanthera</taxon>
    </lineage>
</organism>
<feature type="region of interest" description="Disordered" evidence="1">
    <location>
        <begin position="1"/>
        <end position="28"/>
    </location>
</feature>
<accession>A0ABR2MGH4</accession>
<dbReference type="Proteomes" id="UP001412067">
    <property type="component" value="Unassembled WGS sequence"/>
</dbReference>
<dbReference type="EMBL" id="JBBWWR010000008">
    <property type="protein sequence ID" value="KAK8962689.1"/>
    <property type="molecule type" value="Genomic_DNA"/>
</dbReference>
<comment type="caution">
    <text evidence="2">The sequence shown here is derived from an EMBL/GenBank/DDBJ whole genome shotgun (WGS) entry which is preliminary data.</text>
</comment>
<keyword evidence="3" id="KW-1185">Reference proteome</keyword>
<proteinExistence type="predicted"/>